<keyword evidence="5" id="KW-1185">Reference proteome</keyword>
<dbReference type="InterPro" id="IPR046341">
    <property type="entry name" value="SET_dom_sf"/>
</dbReference>
<organism evidence="4 5">
    <name type="scientific">Novymonas esmeraldas</name>
    <dbReference type="NCBI Taxonomy" id="1808958"/>
    <lineage>
        <taxon>Eukaryota</taxon>
        <taxon>Discoba</taxon>
        <taxon>Euglenozoa</taxon>
        <taxon>Kinetoplastea</taxon>
        <taxon>Metakinetoplastina</taxon>
        <taxon>Trypanosomatida</taxon>
        <taxon>Trypanosomatidae</taxon>
        <taxon>Novymonas</taxon>
    </lineage>
</organism>
<dbReference type="EMBL" id="JAECZO010000061">
    <property type="protein sequence ID" value="KAK7195752.1"/>
    <property type="molecule type" value="Genomic_DNA"/>
</dbReference>
<evidence type="ECO:0000256" key="1">
    <source>
        <dbReference type="ARBA" id="ARBA00022603"/>
    </source>
</evidence>
<evidence type="ECO:0000313" key="4">
    <source>
        <dbReference type="EMBL" id="KAK7195752.1"/>
    </source>
</evidence>
<dbReference type="SUPFAM" id="SSF48452">
    <property type="entry name" value="TPR-like"/>
    <property type="match status" value="1"/>
</dbReference>
<dbReference type="Gene3D" id="1.25.40.10">
    <property type="entry name" value="Tetratricopeptide repeat domain"/>
    <property type="match status" value="1"/>
</dbReference>
<dbReference type="Proteomes" id="UP001430356">
    <property type="component" value="Unassembled WGS sequence"/>
</dbReference>
<dbReference type="CDD" id="cd20071">
    <property type="entry name" value="SET_SMYD"/>
    <property type="match status" value="1"/>
</dbReference>
<sequence>MEAALTAAKNEGNALFAAGHVTDAIAAYKRGICLIEADDAAAHQQHPPDRWASEAVSASVRALHVLLYSNMSNAYLRLGSYSESWEAAAAATRVDPHAWKPWLRFIEARRRAGYHFDALVHSLRYLRPLLRGEREQRRLTAAEVTATLSAVEEPLCDELGVLRLSPDIELVEYAGGVAMVSRRHFQPADVLFVEHKYTRADFQEAGLSAQSDLTTESIVGYFADRLRPEQAAASQRWQNLKKDFAGAWPRSDEDIDEDTRDTVGAYLRARFPDVAEDELRELLSTALMCRYNCFHSGFFRACALANHSCHANIAMKYSSVEETVRMVAVDPIEPGELMNVKYLSDAHFLLGVGKRRELLRSWLFWCQCDRCLRDTRPTAVSEFVECAACHAFSHSALMGHNPAADPTLPTSETCRECGAVMAWSPAQRDLLQNELLTSFTGSTSNFTADALREWMRGQLRQTEGLRLHPEHWVYRTLFYFLAVALTSIVDRVAAGLNESRISQVLLDDIKLLFGGCGLQAHYLPRCADARARAGAATELAGVVATDELVCTGGDRGGGCELLKCAVILWQLLVPFYPMNEMWSVNDAICKLVLLQLVVPTPAASLSPALALQLLQRHGHFIGDASGVKWVHSYSMHRNTFNAKEPLPLAKVKKALKGG</sequence>
<proteinExistence type="predicted"/>
<keyword evidence="1" id="KW-0489">Methyltransferase</keyword>
<dbReference type="InterPro" id="IPR011990">
    <property type="entry name" value="TPR-like_helical_dom_sf"/>
</dbReference>
<evidence type="ECO:0000313" key="5">
    <source>
        <dbReference type="Proteomes" id="UP001430356"/>
    </source>
</evidence>
<comment type="caution">
    <text evidence="4">The sequence shown here is derived from an EMBL/GenBank/DDBJ whole genome shotgun (WGS) entry which is preliminary data.</text>
</comment>
<dbReference type="PANTHER" id="PTHR46402">
    <property type="entry name" value="SET AND MYND DOMAIN-CONTAINING PROTEIN 5"/>
    <property type="match status" value="1"/>
</dbReference>
<keyword evidence="2" id="KW-0808">Transferase</keyword>
<reference evidence="4 5" key="1">
    <citation type="journal article" date="2021" name="MBio">
        <title>A New Model Trypanosomatid, Novymonas esmeraldas: Genomic Perception of Its 'Candidatus Pandoraea novymonadis' Endosymbiont.</title>
        <authorList>
            <person name="Zakharova A."/>
            <person name="Saura A."/>
            <person name="Butenko A."/>
            <person name="Podesvova L."/>
            <person name="Warmusova S."/>
            <person name="Kostygov A.Y."/>
            <person name="Nenarokova A."/>
            <person name="Lukes J."/>
            <person name="Opperdoes F.R."/>
            <person name="Yurchenko V."/>
        </authorList>
    </citation>
    <scope>NUCLEOTIDE SEQUENCE [LARGE SCALE GENOMIC DNA]</scope>
    <source>
        <strain evidence="4 5">E262AT.01</strain>
    </source>
</reference>
<dbReference type="Gene3D" id="2.170.270.10">
    <property type="entry name" value="SET domain"/>
    <property type="match status" value="1"/>
</dbReference>
<name>A0AAW0ENX8_9TRYP</name>
<protein>
    <submittedName>
        <fullName evidence="4">TPR repeat</fullName>
    </submittedName>
</protein>
<dbReference type="GO" id="GO:0032259">
    <property type="term" value="P:methylation"/>
    <property type="evidence" value="ECO:0007669"/>
    <property type="project" value="UniProtKB-KW"/>
</dbReference>
<dbReference type="AlphaFoldDB" id="A0AAW0ENX8"/>
<gene>
    <name evidence="4" type="ORF">NESM_000505800</name>
</gene>
<keyword evidence="3" id="KW-0949">S-adenosyl-L-methionine</keyword>
<evidence type="ECO:0000256" key="3">
    <source>
        <dbReference type="ARBA" id="ARBA00022691"/>
    </source>
</evidence>
<dbReference type="PANTHER" id="PTHR46402:SF2">
    <property type="entry name" value="HISTONE-LYSINE N-TRIMETHYLTRANSFERASE SMYD5"/>
    <property type="match status" value="1"/>
</dbReference>
<evidence type="ECO:0000256" key="2">
    <source>
        <dbReference type="ARBA" id="ARBA00022679"/>
    </source>
</evidence>
<accession>A0AAW0ENX8</accession>
<dbReference type="GO" id="GO:0042799">
    <property type="term" value="F:histone H4K20 methyltransferase activity"/>
    <property type="evidence" value="ECO:0007669"/>
    <property type="project" value="TreeGrafter"/>
</dbReference>
<dbReference type="SUPFAM" id="SSF82199">
    <property type="entry name" value="SET domain"/>
    <property type="match status" value="1"/>
</dbReference>
<dbReference type="GO" id="GO:0045814">
    <property type="term" value="P:negative regulation of gene expression, epigenetic"/>
    <property type="evidence" value="ECO:0007669"/>
    <property type="project" value="TreeGrafter"/>
</dbReference>